<reference evidence="4" key="1">
    <citation type="submission" date="2016-06" db="EMBL/GenBank/DDBJ databases">
        <title>First high quality genome sequence of Plasmodium coatneyi using continuous long reads from single molecule, real-time sequencing.</title>
        <authorList>
            <person name="Chien J.-T."/>
            <person name="Pakala S.B."/>
            <person name="Geraldo J.A."/>
            <person name="Lapp S.A."/>
            <person name="Barnwell J.W."/>
            <person name="Kissinger J.C."/>
            <person name="Galinski M.R."/>
            <person name="Humphrey J.C."/>
        </authorList>
    </citation>
    <scope>NUCLEOTIDE SEQUENCE [LARGE SCALE GENOMIC DNA]</scope>
    <source>
        <strain evidence="4">Hackeri</strain>
    </source>
</reference>
<evidence type="ECO:0000256" key="2">
    <source>
        <dbReference type="SAM" id="Phobius"/>
    </source>
</evidence>
<feature type="transmembrane region" description="Helical" evidence="2">
    <location>
        <begin position="254"/>
        <end position="276"/>
    </location>
</feature>
<dbReference type="PANTHER" id="PTHR33979">
    <property type="entry name" value="OS02G0221600 PROTEIN"/>
    <property type="match status" value="1"/>
</dbReference>
<dbReference type="RefSeq" id="XP_019916512.1">
    <property type="nucleotide sequence ID" value="XM_020060878.1"/>
</dbReference>
<proteinExistence type="predicted"/>
<evidence type="ECO:0008006" key="5">
    <source>
        <dbReference type="Google" id="ProtNLM"/>
    </source>
</evidence>
<evidence type="ECO:0000313" key="4">
    <source>
        <dbReference type="Proteomes" id="UP000092716"/>
    </source>
</evidence>
<dbReference type="InterPro" id="IPR049500">
    <property type="entry name" value="Peptidase_M50B-like"/>
</dbReference>
<keyword evidence="2" id="KW-1133">Transmembrane helix</keyword>
<feature type="non-terminal residue" evidence="3">
    <location>
        <position position="1"/>
    </location>
</feature>
<dbReference type="PANTHER" id="PTHR33979:SF2">
    <property type="entry name" value="PEPTIDASE M50B-LIKE-DOMAIN-CONTAINING PROTEIN"/>
    <property type="match status" value="1"/>
</dbReference>
<keyword evidence="2" id="KW-0472">Membrane</keyword>
<dbReference type="EMBL" id="CP016250">
    <property type="protein sequence ID" value="ANQ09817.1"/>
    <property type="molecule type" value="Genomic_DNA"/>
</dbReference>
<gene>
    <name evidence="3" type="ORF">PCOAH_00040900</name>
</gene>
<feature type="transmembrane region" description="Helical" evidence="2">
    <location>
        <begin position="203"/>
        <end position="222"/>
    </location>
</feature>
<feature type="transmembrane region" description="Helical" evidence="2">
    <location>
        <begin position="175"/>
        <end position="196"/>
    </location>
</feature>
<evidence type="ECO:0000313" key="3">
    <source>
        <dbReference type="EMBL" id="ANQ09817.1"/>
    </source>
</evidence>
<name>A0A1B1E4B6_9APIC</name>
<dbReference type="AlphaFoldDB" id="A0A1B1E4B6"/>
<dbReference type="OrthoDB" id="40823at2759"/>
<dbReference type="Pfam" id="PF13398">
    <property type="entry name" value="Peptidase_M50B"/>
    <property type="match status" value="1"/>
</dbReference>
<protein>
    <recommendedName>
        <fullName evidence="5">Peptidase</fullName>
    </recommendedName>
</protein>
<feature type="compositionally biased region" description="Polar residues" evidence="1">
    <location>
        <begin position="11"/>
        <end position="27"/>
    </location>
</feature>
<feature type="transmembrane region" description="Helical" evidence="2">
    <location>
        <begin position="149"/>
        <end position="169"/>
    </location>
</feature>
<sequence length="281" mass="31971">FVKGAWRAAQENASHKTASRPKPSNRSSHNEIIPPDGTMHFDFTLQTCCERNQNITFVSISACVLINALFWKCKILEPFKLLTVFLHEFSHASACWLTGGRVKSIEVNRNHGGCTNTIGGNQFLILPAGYIGSCFYGMFFILMAYINKWTLITSTAFLCFLLLIVLIFYANNFFLRLLCVLFLALTISVWVLCVHFKEDVQYWPLKIIMTFIGVLNQIYSMVDIVEDLITRTVPESDSYKYAELTKCNSKFCGALWFVVNLTFICLTVYLIGAIHVKSFND</sequence>
<dbReference type="VEuPathDB" id="PlasmoDB:PCOAH_00040900"/>
<accession>A0A1B1E4B6</accession>
<dbReference type="KEGG" id="pcot:PCOAH_00040900"/>
<feature type="region of interest" description="Disordered" evidence="1">
    <location>
        <begin position="1"/>
        <end position="31"/>
    </location>
</feature>
<dbReference type="Proteomes" id="UP000092716">
    <property type="component" value="Chromosome 12"/>
</dbReference>
<feature type="non-terminal residue" evidence="3">
    <location>
        <position position="281"/>
    </location>
</feature>
<evidence type="ECO:0000256" key="1">
    <source>
        <dbReference type="SAM" id="MobiDB-lite"/>
    </source>
</evidence>
<dbReference type="GeneID" id="30910821"/>
<feature type="transmembrane region" description="Helical" evidence="2">
    <location>
        <begin position="123"/>
        <end position="142"/>
    </location>
</feature>
<organism evidence="3 4">
    <name type="scientific">Plasmodium coatneyi</name>
    <dbReference type="NCBI Taxonomy" id="208452"/>
    <lineage>
        <taxon>Eukaryota</taxon>
        <taxon>Sar</taxon>
        <taxon>Alveolata</taxon>
        <taxon>Apicomplexa</taxon>
        <taxon>Aconoidasida</taxon>
        <taxon>Haemosporida</taxon>
        <taxon>Plasmodiidae</taxon>
        <taxon>Plasmodium</taxon>
    </lineage>
</organism>
<keyword evidence="2" id="KW-0812">Transmembrane</keyword>
<keyword evidence="4" id="KW-1185">Reference proteome</keyword>